<gene>
    <name evidence="2" type="ORF">LCGC14_0227350</name>
</gene>
<name>A0A0F9XFJ8_9ZZZZ</name>
<dbReference type="EMBL" id="LAZR01000109">
    <property type="protein sequence ID" value="KKN90593.1"/>
    <property type="molecule type" value="Genomic_DNA"/>
</dbReference>
<dbReference type="InterPro" id="IPR009683">
    <property type="entry name" value="Extensin-like_C"/>
</dbReference>
<dbReference type="Pfam" id="PF06904">
    <property type="entry name" value="Extensin-like_C"/>
    <property type="match status" value="1"/>
</dbReference>
<evidence type="ECO:0000313" key="2">
    <source>
        <dbReference type="EMBL" id="KKN90593.1"/>
    </source>
</evidence>
<evidence type="ECO:0000259" key="1">
    <source>
        <dbReference type="Pfam" id="PF06904"/>
    </source>
</evidence>
<protein>
    <recommendedName>
        <fullName evidence="1">Extensin-like C-terminal domain-containing protein</fullName>
    </recommendedName>
</protein>
<comment type="caution">
    <text evidence="2">The sequence shown here is derived from an EMBL/GenBank/DDBJ whole genome shotgun (WGS) entry which is preliminary data.</text>
</comment>
<dbReference type="AlphaFoldDB" id="A0A0F9XFJ8"/>
<proteinExistence type="predicted"/>
<organism evidence="2">
    <name type="scientific">marine sediment metagenome</name>
    <dbReference type="NCBI Taxonomy" id="412755"/>
    <lineage>
        <taxon>unclassified sequences</taxon>
        <taxon>metagenomes</taxon>
        <taxon>ecological metagenomes</taxon>
    </lineage>
</organism>
<feature type="domain" description="Extensin-like C-terminal" evidence="1">
    <location>
        <begin position="63"/>
        <end position="239"/>
    </location>
</feature>
<reference evidence="2" key="1">
    <citation type="journal article" date="2015" name="Nature">
        <title>Complex archaea that bridge the gap between prokaryotes and eukaryotes.</title>
        <authorList>
            <person name="Spang A."/>
            <person name="Saw J.H."/>
            <person name="Jorgensen S.L."/>
            <person name="Zaremba-Niedzwiedzka K."/>
            <person name="Martijn J."/>
            <person name="Lind A.E."/>
            <person name="van Eijk R."/>
            <person name="Schleper C."/>
            <person name="Guy L."/>
            <person name="Ettema T.J."/>
        </authorList>
    </citation>
    <scope>NUCLEOTIDE SEQUENCE</scope>
</reference>
<sequence>MKSAIILLAKCLSLLLFAAAIYISEPWRAIPPEWNPWAPLALDHPMNMVTRWKLNQLRNSPAQCQAVLEADQQGTLDYTALEDYTPVEGCPLTNVVRINNTGVGFNAPFTVTCPLAVAWVMFERQQLQRLAVMHLDSEVSQINHYGSFACRNVYNRSSGRRSQHATASAFDVAGFRLDDGSTVSVLRDWDRVEDPQKAAFLRDVHSEACGFFGTVLGPDYNQPHENHFHFDTSNFGFCR</sequence>
<accession>A0A0F9XFJ8</accession>